<dbReference type="EMBL" id="AP014936">
    <property type="protein sequence ID" value="BAU46775.1"/>
    <property type="molecule type" value="Genomic_DNA"/>
</dbReference>
<dbReference type="Proteomes" id="UP000218899">
    <property type="component" value="Chromosome"/>
</dbReference>
<evidence type="ECO:0000256" key="1">
    <source>
        <dbReference type="SAM" id="Phobius"/>
    </source>
</evidence>
<evidence type="ECO:0000313" key="4">
    <source>
        <dbReference type="Proteomes" id="UP000218899"/>
    </source>
</evidence>
<keyword evidence="4" id="KW-1185">Reference proteome</keyword>
<feature type="signal peptide" evidence="2">
    <location>
        <begin position="1"/>
        <end position="18"/>
    </location>
</feature>
<gene>
    <name evidence="3" type="ORF">SVA_0193</name>
</gene>
<keyword evidence="1" id="KW-0812">Transmembrane</keyword>
<evidence type="ECO:0000313" key="3">
    <source>
        <dbReference type="EMBL" id="BAU46775.1"/>
    </source>
</evidence>
<evidence type="ECO:0008006" key="5">
    <source>
        <dbReference type="Google" id="ProtNLM"/>
    </source>
</evidence>
<reference evidence="3 4" key="1">
    <citation type="submission" date="2015-08" db="EMBL/GenBank/DDBJ databases">
        <title>Complete genome sequence of Sulfurifustis variabilis.</title>
        <authorList>
            <person name="Miura A."/>
            <person name="Kojima H."/>
            <person name="Fukui M."/>
        </authorList>
    </citation>
    <scope>NUCLEOTIDE SEQUENCE [LARGE SCALE GENOMIC DNA]</scope>
    <source>
        <strain evidence="4">skN76</strain>
    </source>
</reference>
<keyword evidence="2" id="KW-0732">Signal</keyword>
<accession>A0A1B4V0P1</accession>
<keyword evidence="1" id="KW-0472">Membrane</keyword>
<dbReference type="RefSeq" id="WP_096457492.1">
    <property type="nucleotide sequence ID" value="NZ_AP014936.1"/>
</dbReference>
<keyword evidence="1" id="KW-1133">Transmembrane helix</keyword>
<dbReference type="AlphaFoldDB" id="A0A1B4V0P1"/>
<organism evidence="3 4">
    <name type="scientific">Sulfurifustis variabilis</name>
    <dbReference type="NCBI Taxonomy" id="1675686"/>
    <lineage>
        <taxon>Bacteria</taxon>
        <taxon>Pseudomonadati</taxon>
        <taxon>Pseudomonadota</taxon>
        <taxon>Gammaproteobacteria</taxon>
        <taxon>Acidiferrobacterales</taxon>
        <taxon>Acidiferrobacteraceae</taxon>
        <taxon>Sulfurifustis</taxon>
    </lineage>
</organism>
<dbReference type="OrthoDB" id="8557099at2"/>
<name>A0A1B4V0P1_9GAMM</name>
<feature type="transmembrane region" description="Helical" evidence="1">
    <location>
        <begin position="262"/>
        <end position="280"/>
    </location>
</feature>
<protein>
    <recommendedName>
        <fullName evidence="5">DUF4198 domain-containing protein</fullName>
    </recommendedName>
</protein>
<dbReference type="KEGG" id="sva:SVA_0193"/>
<sequence length="287" mass="31297">MRALLLLLSLATPSAILAQQEPGHEHHDHASHGAPPAGVDAIAWTKDPLLVPARGERGDRQLLRLVPRNFEPAAISVLGPAEDSRPEHVAVRANGVEFRAPRGNGNYYWASARTESGDEVLTASTVHYFSNPGPAPRALLARPKGELELIPQRLPREHAQYREGEEWPFVVRFRGQPLAGAVVALRSEHGTMDAFRTDEAGVARVRFPRDMTRTAPAAAGHAHHGRPRAAFVVSVDHRVDGRRYLTAFNYTYAPHAYDGKHLGAGIGFALLGGLLAAPIVRHARKRS</sequence>
<evidence type="ECO:0000256" key="2">
    <source>
        <dbReference type="SAM" id="SignalP"/>
    </source>
</evidence>
<proteinExistence type="predicted"/>
<feature type="chain" id="PRO_5008571097" description="DUF4198 domain-containing protein" evidence="2">
    <location>
        <begin position="19"/>
        <end position="287"/>
    </location>
</feature>